<dbReference type="AlphaFoldDB" id="A0A1H8IPD1"/>
<feature type="signal peptide" evidence="10">
    <location>
        <begin position="1"/>
        <end position="24"/>
    </location>
</feature>
<keyword evidence="3" id="KW-0964">Secreted</keyword>
<evidence type="ECO:0000256" key="9">
    <source>
        <dbReference type="ARBA" id="ARBA00025250"/>
    </source>
</evidence>
<comment type="similarity">
    <text evidence="2">Belongs to the faeC family.</text>
</comment>
<dbReference type="GO" id="GO:0030600">
    <property type="term" value="F:feruloyl esterase activity"/>
    <property type="evidence" value="ECO:0007669"/>
    <property type="project" value="InterPro"/>
</dbReference>
<dbReference type="PANTHER" id="PTHR38050:SF1">
    <property type="entry name" value="FERULOYL ESTERASE C"/>
    <property type="match status" value="1"/>
</dbReference>
<evidence type="ECO:0000256" key="3">
    <source>
        <dbReference type="ARBA" id="ARBA00022525"/>
    </source>
</evidence>
<keyword evidence="7" id="KW-0119">Carbohydrate metabolism</keyword>
<accession>A0A1H8IPD1</accession>
<proteinExistence type="inferred from homology"/>
<evidence type="ECO:0000313" key="11">
    <source>
        <dbReference type="EMBL" id="SEN69846.1"/>
    </source>
</evidence>
<dbReference type="InterPro" id="IPR029058">
    <property type="entry name" value="AB_hydrolase_fold"/>
</dbReference>
<keyword evidence="4" id="KW-0858">Xylan degradation</keyword>
<protein>
    <submittedName>
        <fullName evidence="11">Polyhydroxybutyrate depolymerase</fullName>
    </submittedName>
</protein>
<gene>
    <name evidence="11" type="ORF">SAMN04488011_105290</name>
</gene>
<sequence>MKRRAASSLAAALLCLAVPNAAQAACGPDPDPCAIPDGTYHLELPESPAPGTPALMMLHGWGASGEGMLRARGMVDAALDRGYAVIAPDGIPRANGRGLSWAFHPDRPGPRDEIAFLQSVRDDAADRFGIAPGSILLAGFSIGGSMTAYAACAAPDAFTGYAPLGGNFWHPLPDSCAGPAAMLHVHGWRDGTVPLEGRILRGGSMEDPDVVAQGNVWAAMEIWRATNDCPDLQPRAFPETEGFWRRAWEGCAAPLEIALFDGGHSIPLGWTDMALDWFEGLADR</sequence>
<evidence type="ECO:0000313" key="12">
    <source>
        <dbReference type="Proteomes" id="UP000199372"/>
    </source>
</evidence>
<dbReference type="RefSeq" id="WP_236737061.1">
    <property type="nucleotide sequence ID" value="NZ_FOCM01000005.1"/>
</dbReference>
<dbReference type="EMBL" id="FOCM01000005">
    <property type="protein sequence ID" value="SEN69846.1"/>
    <property type="molecule type" value="Genomic_DNA"/>
</dbReference>
<evidence type="ECO:0000256" key="6">
    <source>
        <dbReference type="ARBA" id="ARBA00022801"/>
    </source>
</evidence>
<keyword evidence="5 10" id="KW-0732">Signal</keyword>
<evidence type="ECO:0000256" key="2">
    <source>
        <dbReference type="ARBA" id="ARBA00010278"/>
    </source>
</evidence>
<name>A0A1H8IPD1_9RHOB</name>
<keyword evidence="6" id="KW-0378">Hydrolase</keyword>
<evidence type="ECO:0000256" key="8">
    <source>
        <dbReference type="ARBA" id="ARBA00023326"/>
    </source>
</evidence>
<dbReference type="InterPro" id="IPR043595">
    <property type="entry name" value="FaeB/C/D"/>
</dbReference>
<comment type="subcellular location">
    <subcellularLocation>
        <location evidence="1">Secreted</location>
    </subcellularLocation>
</comment>
<evidence type="ECO:0000256" key="4">
    <source>
        <dbReference type="ARBA" id="ARBA00022651"/>
    </source>
</evidence>
<dbReference type="Proteomes" id="UP000199372">
    <property type="component" value="Unassembled WGS sequence"/>
</dbReference>
<dbReference type="SUPFAM" id="SSF53474">
    <property type="entry name" value="alpha/beta-Hydrolases"/>
    <property type="match status" value="1"/>
</dbReference>
<dbReference type="Gene3D" id="3.40.50.1820">
    <property type="entry name" value="alpha/beta hydrolase"/>
    <property type="match status" value="1"/>
</dbReference>
<dbReference type="GO" id="GO:0045493">
    <property type="term" value="P:xylan catabolic process"/>
    <property type="evidence" value="ECO:0007669"/>
    <property type="project" value="UniProtKB-KW"/>
</dbReference>
<evidence type="ECO:0000256" key="1">
    <source>
        <dbReference type="ARBA" id="ARBA00004613"/>
    </source>
</evidence>
<evidence type="ECO:0000256" key="10">
    <source>
        <dbReference type="SAM" id="SignalP"/>
    </source>
</evidence>
<dbReference type="GO" id="GO:0005576">
    <property type="term" value="C:extracellular region"/>
    <property type="evidence" value="ECO:0007669"/>
    <property type="project" value="UniProtKB-SubCell"/>
</dbReference>
<reference evidence="12" key="1">
    <citation type="submission" date="2016-10" db="EMBL/GenBank/DDBJ databases">
        <authorList>
            <person name="Varghese N."/>
            <person name="Submissions S."/>
        </authorList>
    </citation>
    <scope>NUCLEOTIDE SEQUENCE [LARGE SCALE GENOMIC DNA]</scope>
    <source>
        <strain evidence="12">DSM 26893</strain>
    </source>
</reference>
<organism evidence="11 12">
    <name type="scientific">Palleronia pelagia</name>
    <dbReference type="NCBI Taxonomy" id="387096"/>
    <lineage>
        <taxon>Bacteria</taxon>
        <taxon>Pseudomonadati</taxon>
        <taxon>Pseudomonadota</taxon>
        <taxon>Alphaproteobacteria</taxon>
        <taxon>Rhodobacterales</taxon>
        <taxon>Roseobacteraceae</taxon>
        <taxon>Palleronia</taxon>
    </lineage>
</organism>
<comment type="function">
    <text evidence="9">Involved in degradation of plant cell walls. Hydrolyzes the feruloyl-arabinose ester bond in arabinoxylans, and the feruloyl-galactose ester bond in pectin. Active against paranitrophenyl-acetate, methyl ferulate and wheat arabinoxylan.</text>
</comment>
<dbReference type="PANTHER" id="PTHR38050">
    <property type="match status" value="1"/>
</dbReference>
<evidence type="ECO:0000256" key="5">
    <source>
        <dbReference type="ARBA" id="ARBA00022729"/>
    </source>
</evidence>
<feature type="chain" id="PRO_5011525592" evidence="10">
    <location>
        <begin position="25"/>
        <end position="284"/>
    </location>
</feature>
<keyword evidence="8" id="KW-0624">Polysaccharide degradation</keyword>
<keyword evidence="12" id="KW-1185">Reference proteome</keyword>
<evidence type="ECO:0000256" key="7">
    <source>
        <dbReference type="ARBA" id="ARBA00023277"/>
    </source>
</evidence>